<proteinExistence type="predicted"/>
<organism evidence="2 3">
    <name type="scientific">Colocasia esculenta</name>
    <name type="common">Wild taro</name>
    <name type="synonym">Arum esculentum</name>
    <dbReference type="NCBI Taxonomy" id="4460"/>
    <lineage>
        <taxon>Eukaryota</taxon>
        <taxon>Viridiplantae</taxon>
        <taxon>Streptophyta</taxon>
        <taxon>Embryophyta</taxon>
        <taxon>Tracheophyta</taxon>
        <taxon>Spermatophyta</taxon>
        <taxon>Magnoliopsida</taxon>
        <taxon>Liliopsida</taxon>
        <taxon>Araceae</taxon>
        <taxon>Aroideae</taxon>
        <taxon>Colocasieae</taxon>
        <taxon>Colocasia</taxon>
    </lineage>
</organism>
<gene>
    <name evidence="2" type="ORF">Taro_028582</name>
</gene>
<feature type="region of interest" description="Disordered" evidence="1">
    <location>
        <begin position="1"/>
        <end position="25"/>
    </location>
</feature>
<keyword evidence="3" id="KW-1185">Reference proteome</keyword>
<feature type="compositionally biased region" description="Polar residues" evidence="1">
    <location>
        <begin position="1"/>
        <end position="12"/>
    </location>
</feature>
<feature type="region of interest" description="Disordered" evidence="1">
    <location>
        <begin position="150"/>
        <end position="172"/>
    </location>
</feature>
<dbReference type="AlphaFoldDB" id="A0A843VNJ2"/>
<comment type="caution">
    <text evidence="2">The sequence shown here is derived from an EMBL/GenBank/DDBJ whole genome shotgun (WGS) entry which is preliminary data.</text>
</comment>
<evidence type="ECO:0000256" key="1">
    <source>
        <dbReference type="SAM" id="MobiDB-lite"/>
    </source>
</evidence>
<accession>A0A843VNJ2</accession>
<protein>
    <submittedName>
        <fullName evidence="2">Uncharacterized protein</fullName>
    </submittedName>
</protein>
<feature type="compositionally biased region" description="Basic residues" evidence="1">
    <location>
        <begin position="108"/>
        <end position="120"/>
    </location>
</feature>
<reference evidence="2" key="1">
    <citation type="submission" date="2017-07" db="EMBL/GenBank/DDBJ databases">
        <title>Taro Niue Genome Assembly and Annotation.</title>
        <authorList>
            <person name="Atibalentja N."/>
            <person name="Keating K."/>
            <person name="Fields C.J."/>
        </authorList>
    </citation>
    <scope>NUCLEOTIDE SEQUENCE</scope>
    <source>
        <strain evidence="2">Niue_2</strain>
        <tissue evidence="2">Leaf</tissue>
    </source>
</reference>
<dbReference type="EMBL" id="NMUH01001852">
    <property type="protein sequence ID" value="MQL95907.1"/>
    <property type="molecule type" value="Genomic_DNA"/>
</dbReference>
<name>A0A843VNJ2_COLES</name>
<sequence>MDRLTPGSTRNGISEEATAKQISQQAEEFVDDYHQLPSSIVGGAINSTFESQASQGEWVTLGSRKSAKSKRANNSTVRDGSSKRSIPKSSSEQKVISSLEALQIRNREKNRRKNEKRRVKKQMERDAAAEMPQILTPLQTLQKLIDNMEEYIPPRPSDKATLDQYIPWDELE</sequence>
<dbReference type="Proteomes" id="UP000652761">
    <property type="component" value="Unassembled WGS sequence"/>
</dbReference>
<evidence type="ECO:0000313" key="2">
    <source>
        <dbReference type="EMBL" id="MQL95907.1"/>
    </source>
</evidence>
<evidence type="ECO:0000313" key="3">
    <source>
        <dbReference type="Proteomes" id="UP000652761"/>
    </source>
</evidence>
<feature type="region of interest" description="Disordered" evidence="1">
    <location>
        <begin position="52"/>
        <end position="134"/>
    </location>
</feature>